<dbReference type="RefSeq" id="WP_192533014.1">
    <property type="nucleotide sequence ID" value="NZ_JACZHT010000001.1"/>
</dbReference>
<dbReference type="Gene3D" id="3.90.1150.10">
    <property type="entry name" value="Aspartate Aminotransferase, domain 1"/>
    <property type="match status" value="1"/>
</dbReference>
<dbReference type="GO" id="GO:0008483">
    <property type="term" value="F:transaminase activity"/>
    <property type="evidence" value="ECO:0007669"/>
    <property type="project" value="UniProtKB-KW"/>
</dbReference>
<evidence type="ECO:0000256" key="5">
    <source>
        <dbReference type="SAM" id="MobiDB-lite"/>
    </source>
</evidence>
<dbReference type="PROSITE" id="PS00600">
    <property type="entry name" value="AA_TRANSFER_CLASS_3"/>
    <property type="match status" value="1"/>
</dbReference>
<dbReference type="InterPro" id="IPR005814">
    <property type="entry name" value="Aminotrans_3"/>
</dbReference>
<keyword evidence="6" id="KW-0032">Aminotransferase</keyword>
<evidence type="ECO:0000313" key="6">
    <source>
        <dbReference type="EMBL" id="MBE1236133.1"/>
    </source>
</evidence>
<dbReference type="Pfam" id="PF00202">
    <property type="entry name" value="Aminotran_3"/>
    <property type="match status" value="1"/>
</dbReference>
<sequence length="454" mass="48025">MTTDSDGVCTAEGVPAGDPGHPAQRTLCEADRALVARRQRALGAPCQLSYTPPLHPVSARGAWLFGAGGERYLDASDSVPVVGHCHPRVVEAISRQTATLSASLRYIGADILDYTERLLATLPDPLDRVIYTCSGSEAVDLALRMARMATGAEGIIVTENAYHGSTAATAAISPCIGGRMPLGVHVRTVPAPDRYRFFGTDVAQAFAAEVEAAIEDLRRYGMRVAAFVADSLFDSDGIFVSPAGFLRGAMDAVHRAGGLYIADEVQCGFGRAGSHFWAFQRHGIVPDIVVMGKPMGNGYPVAGLAARSVLLEDFCEDSHYFNSMAGGPVAAAAAGAVLDVLRDENLMANAEQTGASLKAGLNMLSEEFPSFGDVRGTGLYLGVELVRDRDSREPDSALASRVVTGMRERGVLVGLTGPFQNVLKIRPPLIFSEEHVGILLTTLSQTLECESGAS</sequence>
<proteinExistence type="inferred from homology"/>
<dbReference type="InterPro" id="IPR049704">
    <property type="entry name" value="Aminotrans_3_PPA_site"/>
</dbReference>
<dbReference type="PANTHER" id="PTHR45688:SF13">
    <property type="entry name" value="ALANINE--GLYOXYLATE AMINOTRANSFERASE 2-LIKE"/>
    <property type="match status" value="1"/>
</dbReference>
<gene>
    <name evidence="6" type="ORF">IHV25_00465</name>
</gene>
<dbReference type="CDD" id="cd00610">
    <property type="entry name" value="OAT_like"/>
    <property type="match status" value="1"/>
</dbReference>
<organism evidence="6 7">
    <name type="scientific">Phaeovibrio sulfidiphilus</name>
    <dbReference type="NCBI Taxonomy" id="1220600"/>
    <lineage>
        <taxon>Bacteria</taxon>
        <taxon>Pseudomonadati</taxon>
        <taxon>Pseudomonadota</taxon>
        <taxon>Alphaproteobacteria</taxon>
        <taxon>Rhodospirillales</taxon>
        <taxon>Rhodospirillaceae</taxon>
        <taxon>Phaeovibrio</taxon>
    </lineage>
</organism>
<comment type="similarity">
    <text evidence="2 4">Belongs to the class-III pyridoxal-phosphate-dependent aminotransferase family.</text>
</comment>
<evidence type="ECO:0000256" key="2">
    <source>
        <dbReference type="ARBA" id="ARBA00008954"/>
    </source>
</evidence>
<dbReference type="InterPro" id="IPR015421">
    <property type="entry name" value="PyrdxlP-dep_Trfase_major"/>
</dbReference>
<dbReference type="PANTHER" id="PTHR45688">
    <property type="match status" value="1"/>
</dbReference>
<dbReference type="PIRSF" id="PIRSF000521">
    <property type="entry name" value="Transaminase_4ab_Lys_Orn"/>
    <property type="match status" value="1"/>
</dbReference>
<keyword evidence="6" id="KW-0808">Transferase</keyword>
<reference evidence="6" key="1">
    <citation type="submission" date="2020-10" db="EMBL/GenBank/DDBJ databases">
        <title>Genome sequence of the unusual species of purple photosynthetic bacteria, Phaeovibrio sulfidiphilus DSM 23193, type strain.</title>
        <authorList>
            <person name="Kyndt J.A."/>
            <person name="Meyer T.E."/>
        </authorList>
    </citation>
    <scope>NUCLEOTIDE SEQUENCE</scope>
    <source>
        <strain evidence="6">DSM 23193</strain>
    </source>
</reference>
<evidence type="ECO:0000256" key="1">
    <source>
        <dbReference type="ARBA" id="ARBA00001933"/>
    </source>
</evidence>
<dbReference type="EMBL" id="JACZHT010000001">
    <property type="protein sequence ID" value="MBE1236133.1"/>
    <property type="molecule type" value="Genomic_DNA"/>
</dbReference>
<dbReference type="Proteomes" id="UP000631034">
    <property type="component" value="Unassembled WGS sequence"/>
</dbReference>
<accession>A0A8J6YKL3</accession>
<evidence type="ECO:0000256" key="3">
    <source>
        <dbReference type="ARBA" id="ARBA00022898"/>
    </source>
</evidence>
<dbReference type="SUPFAM" id="SSF53383">
    <property type="entry name" value="PLP-dependent transferases"/>
    <property type="match status" value="1"/>
</dbReference>
<comment type="caution">
    <text evidence="6">The sequence shown here is derived from an EMBL/GenBank/DDBJ whole genome shotgun (WGS) entry which is preliminary data.</text>
</comment>
<dbReference type="InterPro" id="IPR015424">
    <property type="entry name" value="PyrdxlP-dep_Trfase"/>
</dbReference>
<name>A0A8J6YKL3_9PROT</name>
<evidence type="ECO:0000313" key="7">
    <source>
        <dbReference type="Proteomes" id="UP000631034"/>
    </source>
</evidence>
<dbReference type="Gene3D" id="3.40.640.10">
    <property type="entry name" value="Type I PLP-dependent aspartate aminotransferase-like (Major domain)"/>
    <property type="match status" value="1"/>
</dbReference>
<keyword evidence="7" id="KW-1185">Reference proteome</keyword>
<dbReference type="InterPro" id="IPR015422">
    <property type="entry name" value="PyrdxlP-dep_Trfase_small"/>
</dbReference>
<dbReference type="GO" id="GO:0030170">
    <property type="term" value="F:pyridoxal phosphate binding"/>
    <property type="evidence" value="ECO:0007669"/>
    <property type="project" value="InterPro"/>
</dbReference>
<feature type="region of interest" description="Disordered" evidence="5">
    <location>
        <begin position="1"/>
        <end position="23"/>
    </location>
</feature>
<comment type="cofactor">
    <cofactor evidence="1">
        <name>pyridoxal 5'-phosphate</name>
        <dbReference type="ChEBI" id="CHEBI:597326"/>
    </cofactor>
</comment>
<evidence type="ECO:0000256" key="4">
    <source>
        <dbReference type="RuleBase" id="RU003560"/>
    </source>
</evidence>
<protein>
    <submittedName>
        <fullName evidence="6">Aminotransferase class III-fold pyridoxal phosphate-dependent enzyme</fullName>
    </submittedName>
</protein>
<dbReference type="AlphaFoldDB" id="A0A8J6YKL3"/>
<keyword evidence="3 4" id="KW-0663">Pyridoxal phosphate</keyword>